<dbReference type="GO" id="GO:0010629">
    <property type="term" value="P:negative regulation of gene expression"/>
    <property type="evidence" value="ECO:0007669"/>
    <property type="project" value="TreeGrafter"/>
</dbReference>
<dbReference type="GO" id="GO:0140947">
    <property type="term" value="F:histone H3K9me2 methyltransferase activity"/>
    <property type="evidence" value="ECO:0007669"/>
    <property type="project" value="UniProtKB-EC"/>
</dbReference>
<keyword evidence="11" id="KW-0862">Zinc</keyword>
<proteinExistence type="predicted"/>
<dbReference type="GO" id="GO:0051301">
    <property type="term" value="P:cell division"/>
    <property type="evidence" value="ECO:0007669"/>
    <property type="project" value="UniProtKB-KW"/>
</dbReference>
<evidence type="ECO:0000256" key="5">
    <source>
        <dbReference type="ARBA" id="ARBA00022603"/>
    </source>
</evidence>
<dbReference type="InterPro" id="IPR007728">
    <property type="entry name" value="Pre-SET_dom"/>
</dbReference>
<keyword evidence="3" id="KW-0158">Chromosome</keyword>
<keyword evidence="12" id="KW-0156">Chromatin regulator</keyword>
<dbReference type="AlphaFoldDB" id="A0A3B4H6F2"/>
<sequence>DLFFPEKAKAFWNNEDVDQVFDVVFKYLEHLKAVLKRSGTTDKGSDPCLMRASGTLLFFALQSCLPCLPSMTQSTPLFWGQNPLKIPLLCGFKRLTEDVGNWDVIYKAPCGLSLRNHDNVMLFLEATESYDILQVDFFTFNPSVRLDPPSPGGLRQPEQDLSRGAEPIPVELCVGDGGSRPAEFRYRKDRWPHGCFLSRGPKLFKACCDCTDGCSDAKRCACMALTSGERHYRHHRLLFECGPWCGCDRSLCQNRLVQRGIRVRLQVFQTENRGWGVRCRDDLDRGTFVCIYAGVVLQRVLNPTEPPPPKLTRSDLPSDDEVEVVTEWLAPPVLEGRRNVLETPPPMSPPTSPLLHVPVIQRPSDSGSSTTDQEEQDEKVASMSESAGVNGTKASMSLKRAAKVDEVCFVDASKEGNVSRFINHSCQPNLFIQNVFIDSHDPAFPVVAFFTSRAVVAGTELTWDYSANVQIDSLQKQEVSCLCESDNCHGRFTIEENLCEVCEVEGHIAMEAK</sequence>
<dbReference type="InterPro" id="IPR001739">
    <property type="entry name" value="Methyl_CpG_DNA-bd"/>
</dbReference>
<dbReference type="PANTHER" id="PTHR46024">
    <property type="entry name" value="HISTONE-LYSINE N-METHYLTRANSFERASE EGGLESS"/>
    <property type="match status" value="1"/>
</dbReference>
<dbReference type="SMART" id="SM00391">
    <property type="entry name" value="MBD"/>
    <property type="match status" value="1"/>
</dbReference>
<dbReference type="Pfam" id="PF01429">
    <property type="entry name" value="MBD"/>
    <property type="match status" value="1"/>
</dbReference>
<keyword evidence="13" id="KW-0539">Nucleus</keyword>
<comment type="catalytic activity">
    <reaction evidence="18">
        <text>N(6),N(6)-dimethyl-L-lysyl(9)-[histone H3] + S-adenosyl-L-methionine = N(6),N(6),N(6)-trimethyl-L-lysyl(9)-[histone H3] + S-adenosyl-L-homocysteine + H(+)</text>
        <dbReference type="Rhea" id="RHEA:60288"/>
        <dbReference type="Rhea" id="RHEA-COMP:15538"/>
        <dbReference type="Rhea" id="RHEA-COMP:15541"/>
        <dbReference type="ChEBI" id="CHEBI:15378"/>
        <dbReference type="ChEBI" id="CHEBI:57856"/>
        <dbReference type="ChEBI" id="CHEBI:59789"/>
        <dbReference type="ChEBI" id="CHEBI:61961"/>
        <dbReference type="ChEBI" id="CHEBI:61976"/>
        <dbReference type="EC" id="2.1.1.366"/>
    </reaction>
</comment>
<evidence type="ECO:0000256" key="8">
    <source>
        <dbReference type="ARBA" id="ARBA00022691"/>
    </source>
</evidence>
<keyword evidence="10" id="KW-0498">Mitosis</keyword>
<evidence type="ECO:0000256" key="15">
    <source>
        <dbReference type="ARBA" id="ARBA00039052"/>
    </source>
</evidence>
<evidence type="ECO:0000256" key="4">
    <source>
        <dbReference type="ARBA" id="ARBA00022473"/>
    </source>
</evidence>
<evidence type="ECO:0000256" key="19">
    <source>
        <dbReference type="SAM" id="MobiDB-lite"/>
    </source>
</evidence>
<dbReference type="GeneTree" id="ENSGT00940000158209"/>
<dbReference type="InterPro" id="IPR051516">
    <property type="entry name" value="SETDB_methyltransferase"/>
</dbReference>
<keyword evidence="6" id="KW-0132">Cell division</keyword>
<dbReference type="Gene3D" id="2.170.270.10">
    <property type="entry name" value="SET domain"/>
    <property type="match status" value="2"/>
</dbReference>
<evidence type="ECO:0000256" key="1">
    <source>
        <dbReference type="ARBA" id="ARBA00004123"/>
    </source>
</evidence>
<dbReference type="GO" id="GO:0070828">
    <property type="term" value="P:heterochromatin organization"/>
    <property type="evidence" value="ECO:0007669"/>
    <property type="project" value="TreeGrafter"/>
</dbReference>
<keyword evidence="5" id="KW-0489">Methyltransferase</keyword>
<protein>
    <recommendedName>
        <fullName evidence="16">Histone-lysine N-methyltransferase SETDB2</fullName>
        <ecNumber evidence="15">2.1.1.366</ecNumber>
    </recommendedName>
    <alternativeName>
        <fullName evidence="17">SET domain bifurcated 2</fullName>
    </alternativeName>
</protein>
<dbReference type="EC" id="2.1.1.366" evidence="15"/>
<dbReference type="GO" id="GO:0005634">
    <property type="term" value="C:nucleus"/>
    <property type="evidence" value="ECO:0007669"/>
    <property type="project" value="UniProtKB-SubCell"/>
</dbReference>
<keyword evidence="7" id="KW-0808">Transferase</keyword>
<accession>A0A3B4H6F2</accession>
<comment type="subcellular location">
    <subcellularLocation>
        <location evidence="2">Chromosome</location>
    </subcellularLocation>
    <subcellularLocation>
        <location evidence="1">Nucleus</location>
    </subcellularLocation>
</comment>
<evidence type="ECO:0000313" key="22">
    <source>
        <dbReference type="Ensembl" id="ENSPNYP00000031392.1"/>
    </source>
</evidence>
<feature type="region of interest" description="Disordered" evidence="19">
    <location>
        <begin position="342"/>
        <end position="391"/>
    </location>
</feature>
<name>A0A3B4H6F2_9CICH</name>
<evidence type="ECO:0000256" key="14">
    <source>
        <dbReference type="ARBA" id="ARBA00023306"/>
    </source>
</evidence>
<evidence type="ECO:0000256" key="13">
    <source>
        <dbReference type="ARBA" id="ARBA00023242"/>
    </source>
</evidence>
<evidence type="ECO:0000256" key="7">
    <source>
        <dbReference type="ARBA" id="ARBA00022679"/>
    </source>
</evidence>
<dbReference type="Pfam" id="PF00856">
    <property type="entry name" value="SET"/>
    <property type="match status" value="1"/>
</dbReference>
<dbReference type="PANTHER" id="PTHR46024:SF3">
    <property type="entry name" value="HISTONE-LYSINE N-METHYLTRANSFERASE SETDB2"/>
    <property type="match status" value="1"/>
</dbReference>
<evidence type="ECO:0000256" key="17">
    <source>
        <dbReference type="ARBA" id="ARBA00042995"/>
    </source>
</evidence>
<dbReference type="GO" id="GO:0003677">
    <property type="term" value="F:DNA binding"/>
    <property type="evidence" value="ECO:0007669"/>
    <property type="project" value="InterPro"/>
</dbReference>
<dbReference type="SUPFAM" id="SSF82199">
    <property type="entry name" value="SET domain"/>
    <property type="match status" value="1"/>
</dbReference>
<evidence type="ECO:0000256" key="3">
    <source>
        <dbReference type="ARBA" id="ARBA00022454"/>
    </source>
</evidence>
<evidence type="ECO:0000256" key="9">
    <source>
        <dbReference type="ARBA" id="ARBA00022723"/>
    </source>
</evidence>
<evidence type="ECO:0000256" key="16">
    <source>
        <dbReference type="ARBA" id="ARBA00040299"/>
    </source>
</evidence>
<dbReference type="GO" id="GO:0008270">
    <property type="term" value="F:zinc ion binding"/>
    <property type="evidence" value="ECO:0007669"/>
    <property type="project" value="InterPro"/>
</dbReference>
<dbReference type="Ensembl" id="ENSPNYT00000032145.1">
    <property type="protein sequence ID" value="ENSPNYP00000031392.1"/>
    <property type="gene ID" value="ENSPNYG00000023676.1"/>
</dbReference>
<keyword evidence="4" id="KW-0217">Developmental protein</keyword>
<dbReference type="Pfam" id="PF05033">
    <property type="entry name" value="Pre-SET"/>
    <property type="match status" value="1"/>
</dbReference>
<dbReference type="SMART" id="SM00468">
    <property type="entry name" value="PreSET"/>
    <property type="match status" value="1"/>
</dbReference>
<dbReference type="SUPFAM" id="SSF54171">
    <property type="entry name" value="DNA-binding domain"/>
    <property type="match status" value="1"/>
</dbReference>
<evidence type="ECO:0000259" key="20">
    <source>
        <dbReference type="PROSITE" id="PS50280"/>
    </source>
</evidence>
<dbReference type="STRING" id="303518.ENSPNYP00000031392"/>
<dbReference type="InterPro" id="IPR046341">
    <property type="entry name" value="SET_dom_sf"/>
</dbReference>
<evidence type="ECO:0000259" key="21">
    <source>
        <dbReference type="PROSITE" id="PS50867"/>
    </source>
</evidence>
<organism evidence="22">
    <name type="scientific">Pundamilia nyererei</name>
    <dbReference type="NCBI Taxonomy" id="303518"/>
    <lineage>
        <taxon>Eukaryota</taxon>
        <taxon>Metazoa</taxon>
        <taxon>Chordata</taxon>
        <taxon>Craniata</taxon>
        <taxon>Vertebrata</taxon>
        <taxon>Euteleostomi</taxon>
        <taxon>Actinopterygii</taxon>
        <taxon>Neopterygii</taxon>
        <taxon>Teleostei</taxon>
        <taxon>Neoteleostei</taxon>
        <taxon>Acanthomorphata</taxon>
        <taxon>Ovalentaria</taxon>
        <taxon>Cichlomorphae</taxon>
        <taxon>Cichliformes</taxon>
        <taxon>Cichlidae</taxon>
        <taxon>African cichlids</taxon>
        <taxon>Pseudocrenilabrinae</taxon>
        <taxon>Haplochromini</taxon>
        <taxon>Pundamilia</taxon>
    </lineage>
</organism>
<feature type="domain" description="SET" evidence="20">
    <location>
        <begin position="263"/>
        <end position="466"/>
    </location>
</feature>
<dbReference type="PROSITE" id="PS50280">
    <property type="entry name" value="SET"/>
    <property type="match status" value="1"/>
</dbReference>
<evidence type="ECO:0000256" key="6">
    <source>
        <dbReference type="ARBA" id="ARBA00022618"/>
    </source>
</evidence>
<evidence type="ECO:0000256" key="10">
    <source>
        <dbReference type="ARBA" id="ARBA00022776"/>
    </source>
</evidence>
<dbReference type="SMART" id="SM00317">
    <property type="entry name" value="SET"/>
    <property type="match status" value="1"/>
</dbReference>
<feature type="domain" description="Pre-SET" evidence="21">
    <location>
        <begin position="206"/>
        <end position="260"/>
    </location>
</feature>
<dbReference type="InterPro" id="IPR016177">
    <property type="entry name" value="DNA-bd_dom_sf"/>
</dbReference>
<dbReference type="GO" id="GO:0005694">
    <property type="term" value="C:chromosome"/>
    <property type="evidence" value="ECO:0007669"/>
    <property type="project" value="UniProtKB-SubCell"/>
</dbReference>
<dbReference type="PROSITE" id="PS50867">
    <property type="entry name" value="PRE_SET"/>
    <property type="match status" value="1"/>
</dbReference>
<keyword evidence="14" id="KW-0131">Cell cycle</keyword>
<reference evidence="22" key="1">
    <citation type="submission" date="2023-09" db="UniProtKB">
        <authorList>
            <consortium name="Ensembl"/>
        </authorList>
    </citation>
    <scope>IDENTIFICATION</scope>
</reference>
<dbReference type="GO" id="GO:0032259">
    <property type="term" value="P:methylation"/>
    <property type="evidence" value="ECO:0007669"/>
    <property type="project" value="UniProtKB-KW"/>
</dbReference>
<dbReference type="InterPro" id="IPR001214">
    <property type="entry name" value="SET_dom"/>
</dbReference>
<evidence type="ECO:0000256" key="12">
    <source>
        <dbReference type="ARBA" id="ARBA00022853"/>
    </source>
</evidence>
<evidence type="ECO:0000256" key="11">
    <source>
        <dbReference type="ARBA" id="ARBA00022833"/>
    </source>
</evidence>
<keyword evidence="8" id="KW-0949">S-adenosyl-L-methionine</keyword>
<keyword evidence="9" id="KW-0479">Metal-binding</keyword>
<evidence type="ECO:0000256" key="18">
    <source>
        <dbReference type="ARBA" id="ARBA00049087"/>
    </source>
</evidence>
<feature type="compositionally biased region" description="Pro residues" evidence="19">
    <location>
        <begin position="343"/>
        <end position="352"/>
    </location>
</feature>
<evidence type="ECO:0000256" key="2">
    <source>
        <dbReference type="ARBA" id="ARBA00004286"/>
    </source>
</evidence>